<reference evidence="2 3" key="1">
    <citation type="journal article" date="2024" name="Front Chem Biol">
        <title>Unveiling the potential of Daldinia eschscholtzii MFLUCC 19-0629 through bioactivity and bioinformatics studies for enhanced sustainable agriculture production.</title>
        <authorList>
            <person name="Brooks S."/>
            <person name="Weaver J.A."/>
            <person name="Klomchit A."/>
            <person name="Alharthi S.A."/>
            <person name="Onlamun T."/>
            <person name="Nurani R."/>
            <person name="Vong T.K."/>
            <person name="Alberti F."/>
            <person name="Greco C."/>
        </authorList>
    </citation>
    <scope>NUCLEOTIDE SEQUENCE [LARGE SCALE GENOMIC DNA]</scope>
    <source>
        <strain evidence="2">MFLUCC 19-0629</strain>
    </source>
</reference>
<evidence type="ECO:0000259" key="1">
    <source>
        <dbReference type="Pfam" id="PF01926"/>
    </source>
</evidence>
<evidence type="ECO:0000313" key="3">
    <source>
        <dbReference type="Proteomes" id="UP001369815"/>
    </source>
</evidence>
<feature type="domain" description="G" evidence="1">
    <location>
        <begin position="6"/>
        <end position="66"/>
    </location>
</feature>
<dbReference type="Gene3D" id="3.40.50.300">
    <property type="entry name" value="P-loop containing nucleotide triphosphate hydrolases"/>
    <property type="match status" value="1"/>
</dbReference>
<dbReference type="EMBL" id="JBANMG010000005">
    <property type="protein sequence ID" value="KAK6952614.1"/>
    <property type="molecule type" value="Genomic_DNA"/>
</dbReference>
<name>A0AAX6MJF2_9PEZI</name>
<comment type="caution">
    <text evidence="2">The sequence shown here is derived from an EMBL/GenBank/DDBJ whole genome shotgun (WGS) entry which is preliminary data.</text>
</comment>
<keyword evidence="3" id="KW-1185">Reference proteome</keyword>
<protein>
    <recommendedName>
        <fullName evidence="1">G domain-containing protein</fullName>
    </recommendedName>
</protein>
<dbReference type="Pfam" id="PF01926">
    <property type="entry name" value="MMR_HSR1"/>
    <property type="match status" value="1"/>
</dbReference>
<dbReference type="AlphaFoldDB" id="A0AAX6MJF2"/>
<dbReference type="CDD" id="cd00882">
    <property type="entry name" value="Ras_like_GTPase"/>
    <property type="match status" value="1"/>
</dbReference>
<evidence type="ECO:0000313" key="2">
    <source>
        <dbReference type="EMBL" id="KAK6952614.1"/>
    </source>
</evidence>
<dbReference type="Proteomes" id="UP001369815">
    <property type="component" value="Unassembled WGS sequence"/>
</dbReference>
<gene>
    <name evidence="2" type="ORF">Daesc_004904</name>
</gene>
<dbReference type="SUPFAM" id="SSF52540">
    <property type="entry name" value="P-loop containing nucleoside triphosphate hydrolases"/>
    <property type="match status" value="1"/>
</dbReference>
<dbReference type="InterPro" id="IPR006073">
    <property type="entry name" value="GTP-bd"/>
</dbReference>
<organism evidence="2 3">
    <name type="scientific">Daldinia eschscholtzii</name>
    <dbReference type="NCBI Taxonomy" id="292717"/>
    <lineage>
        <taxon>Eukaryota</taxon>
        <taxon>Fungi</taxon>
        <taxon>Dikarya</taxon>
        <taxon>Ascomycota</taxon>
        <taxon>Pezizomycotina</taxon>
        <taxon>Sordariomycetes</taxon>
        <taxon>Xylariomycetidae</taxon>
        <taxon>Xylariales</taxon>
        <taxon>Hypoxylaceae</taxon>
        <taxon>Daldinia</taxon>
    </lineage>
</organism>
<dbReference type="InterPro" id="IPR027417">
    <property type="entry name" value="P-loop_NTPase"/>
</dbReference>
<dbReference type="GO" id="GO:0005525">
    <property type="term" value="F:GTP binding"/>
    <property type="evidence" value="ECO:0007669"/>
    <property type="project" value="InterPro"/>
</dbReference>
<sequence length="229" mass="26151">MHDIIIAVIGKSGSGKSRFISRLSARKYAGVNDHDLKDVPFHLRGVKCVTEGTKVLMLDTPGFNDDANNNLFILQCIDQWLREHYDENKTLFGLICMYDIKEMPVGLVSIDCFARIRQLVGKGNMGKTIVLTTKWDTLDTYHLDGEALEARLHEKSYLWRGMLLSGATTMRHDDTVESAERVISTLFEKQLAAAPSRMKLYTLSKELHNSIPRGRESKYRKNLYIQREV</sequence>
<accession>A0AAX6MJF2</accession>
<proteinExistence type="predicted"/>